<feature type="region of interest" description="Disordered" evidence="12">
    <location>
        <begin position="852"/>
        <end position="888"/>
    </location>
</feature>
<feature type="region of interest" description="Disordered" evidence="12">
    <location>
        <begin position="1032"/>
        <end position="1097"/>
    </location>
</feature>
<evidence type="ECO:0000256" key="7">
    <source>
        <dbReference type="ARBA" id="ARBA00022771"/>
    </source>
</evidence>
<dbReference type="FunFam" id="3.30.160.60:FF:000269">
    <property type="entry name" value="Zinc finger protein 287"/>
    <property type="match status" value="1"/>
</dbReference>
<dbReference type="InterPro" id="IPR001841">
    <property type="entry name" value="Znf_RING"/>
</dbReference>
<dbReference type="Pfam" id="PF13765">
    <property type="entry name" value="PRY"/>
    <property type="match status" value="1"/>
</dbReference>
<dbReference type="Gene3D" id="3.30.160.60">
    <property type="entry name" value="Classic Zinc Finger"/>
    <property type="match status" value="11"/>
</dbReference>
<comment type="similarity">
    <text evidence="2">Belongs to the krueppel C2H2-type zinc-finger protein family.</text>
</comment>
<evidence type="ECO:0000256" key="5">
    <source>
        <dbReference type="ARBA" id="ARBA00022723"/>
    </source>
</evidence>
<dbReference type="SUPFAM" id="SSF49899">
    <property type="entry name" value="Concanavalin A-like lectins/glucanases"/>
    <property type="match status" value="1"/>
</dbReference>
<dbReference type="PROSITE" id="PS50089">
    <property type="entry name" value="ZF_RING_2"/>
    <property type="match status" value="1"/>
</dbReference>
<feature type="domain" description="C2H2-type" evidence="14">
    <location>
        <begin position="686"/>
        <end position="713"/>
    </location>
</feature>
<feature type="domain" description="C2H2-type" evidence="14">
    <location>
        <begin position="776"/>
        <end position="799"/>
    </location>
</feature>
<dbReference type="PRINTS" id="PR01407">
    <property type="entry name" value="BUTYPHLNCDUF"/>
</dbReference>
<dbReference type="GO" id="GO:0008270">
    <property type="term" value="F:zinc ion binding"/>
    <property type="evidence" value="ECO:0007669"/>
    <property type="project" value="UniProtKB-KW"/>
</dbReference>
<dbReference type="CDD" id="cd13733">
    <property type="entry name" value="SPRY_PRY_C-I_1"/>
    <property type="match status" value="1"/>
</dbReference>
<dbReference type="GO" id="GO:0005634">
    <property type="term" value="C:nucleus"/>
    <property type="evidence" value="ECO:0007669"/>
    <property type="project" value="UniProtKB-SubCell"/>
</dbReference>
<dbReference type="FunFam" id="3.30.160.60:FF:001090">
    <property type="entry name" value="zinc finger protein 629 isoform X2"/>
    <property type="match status" value="1"/>
</dbReference>
<evidence type="ECO:0000256" key="4">
    <source>
        <dbReference type="ARBA" id="ARBA00022699"/>
    </source>
</evidence>
<evidence type="ECO:0000256" key="9">
    <source>
        <dbReference type="ARBA" id="ARBA00023242"/>
    </source>
</evidence>
<dbReference type="SMART" id="SM00184">
    <property type="entry name" value="RING"/>
    <property type="match status" value="1"/>
</dbReference>
<dbReference type="InterPro" id="IPR050331">
    <property type="entry name" value="Zinc_finger"/>
</dbReference>
<evidence type="ECO:0000256" key="12">
    <source>
        <dbReference type="SAM" id="MobiDB-lite"/>
    </source>
</evidence>
<dbReference type="InterPro" id="IPR027370">
    <property type="entry name" value="Znf-RING_euk"/>
</dbReference>
<comment type="similarity">
    <text evidence="3">Belongs to the ohanin/vespryn family.</text>
</comment>
<evidence type="ECO:0000256" key="1">
    <source>
        <dbReference type="ARBA" id="ARBA00004123"/>
    </source>
</evidence>
<dbReference type="InterPro" id="IPR006574">
    <property type="entry name" value="PRY"/>
</dbReference>
<feature type="region of interest" description="Disordered" evidence="12">
    <location>
        <begin position="1277"/>
        <end position="1331"/>
    </location>
</feature>
<dbReference type="Pfam" id="PF00622">
    <property type="entry name" value="SPRY"/>
    <property type="match status" value="1"/>
</dbReference>
<keyword evidence="4" id="KW-0528">Neurotoxin</keyword>
<dbReference type="InterPro" id="IPR013083">
    <property type="entry name" value="Znf_RING/FYVE/PHD"/>
</dbReference>
<dbReference type="InterPro" id="IPR036236">
    <property type="entry name" value="Znf_C2H2_sf"/>
</dbReference>
<evidence type="ECO:0000256" key="3">
    <source>
        <dbReference type="ARBA" id="ARBA00009651"/>
    </source>
</evidence>
<dbReference type="FunFam" id="3.30.160.60:FF:000446">
    <property type="entry name" value="Zinc finger protein"/>
    <property type="match status" value="1"/>
</dbReference>
<dbReference type="InterPro" id="IPR013320">
    <property type="entry name" value="ConA-like_dom_sf"/>
</dbReference>
<dbReference type="PANTHER" id="PTHR16515">
    <property type="entry name" value="PR DOMAIN ZINC FINGER PROTEIN"/>
    <property type="match status" value="1"/>
</dbReference>
<keyword evidence="7 11" id="KW-0863">Zinc-finger</keyword>
<feature type="compositionally biased region" description="Basic and acidic residues" evidence="12">
    <location>
        <begin position="1084"/>
        <end position="1094"/>
    </location>
</feature>
<evidence type="ECO:0000256" key="10">
    <source>
        <dbReference type="ARBA" id="ARBA00034460"/>
    </source>
</evidence>
<feature type="region of interest" description="Disordered" evidence="12">
    <location>
        <begin position="1126"/>
        <end position="1157"/>
    </location>
</feature>
<evidence type="ECO:0000313" key="16">
    <source>
        <dbReference type="EMBL" id="KAJ7314149.1"/>
    </source>
</evidence>
<dbReference type="InterPro" id="IPR003879">
    <property type="entry name" value="Butyrophylin_SPRY"/>
</dbReference>
<feature type="compositionally biased region" description="Basic and acidic residues" evidence="12">
    <location>
        <begin position="1240"/>
        <end position="1251"/>
    </location>
</feature>
<dbReference type="PROSITE" id="PS00028">
    <property type="entry name" value="ZINC_FINGER_C2H2_1"/>
    <property type="match status" value="12"/>
</dbReference>
<gene>
    <name evidence="16" type="ORF">JRQ81_006089</name>
</gene>
<dbReference type="InterPro" id="IPR043136">
    <property type="entry name" value="B30.2/SPRY_sf"/>
</dbReference>
<dbReference type="Gene3D" id="3.30.40.10">
    <property type="entry name" value="Zinc/RING finger domain, C3HC4 (zinc finger)"/>
    <property type="match status" value="1"/>
</dbReference>
<feature type="domain" description="C2H2-type" evidence="14">
    <location>
        <begin position="519"/>
        <end position="546"/>
    </location>
</feature>
<keyword evidence="8" id="KW-0862">Zinc</keyword>
<comment type="caution">
    <text evidence="16">The sequence shown here is derived from an EMBL/GenBank/DDBJ whole genome shotgun (WGS) entry which is preliminary data.</text>
</comment>
<dbReference type="SMART" id="SM00589">
    <property type="entry name" value="PRY"/>
    <property type="match status" value="1"/>
</dbReference>
<keyword evidence="4" id="KW-0800">Toxin</keyword>
<feature type="domain" description="C2H2-type" evidence="14">
    <location>
        <begin position="630"/>
        <end position="657"/>
    </location>
</feature>
<feature type="region of interest" description="Disordered" evidence="12">
    <location>
        <begin position="699"/>
        <end position="730"/>
    </location>
</feature>
<comment type="subcellular location">
    <subcellularLocation>
        <location evidence="1">Nucleus</location>
    </subcellularLocation>
</comment>
<comment type="function">
    <text evidence="10">Neurotoxin that produces dose-dependent hypolocomotion and hyperalgesia in mice. May directly act on the central nervous system, as it is 6500-fold more potent when administered intracerebroventricularly than intraperitoneal.</text>
</comment>
<feature type="compositionally biased region" description="Basic residues" evidence="12">
    <location>
        <begin position="855"/>
        <end position="864"/>
    </location>
</feature>
<dbReference type="InterPro" id="IPR003877">
    <property type="entry name" value="SPRY_dom"/>
</dbReference>
<feature type="domain" description="RING-type" evidence="13">
    <location>
        <begin position="16"/>
        <end position="57"/>
    </location>
</feature>
<dbReference type="PROSITE" id="PS50188">
    <property type="entry name" value="B302_SPRY"/>
    <property type="match status" value="1"/>
</dbReference>
<protein>
    <submittedName>
        <fullName evidence="16">Uncharacterized protein</fullName>
    </submittedName>
</protein>
<dbReference type="SMART" id="SM00355">
    <property type="entry name" value="ZnF_C2H2"/>
    <property type="match status" value="15"/>
</dbReference>
<dbReference type="Proteomes" id="UP001142489">
    <property type="component" value="Unassembled WGS sequence"/>
</dbReference>
<keyword evidence="6" id="KW-0677">Repeat</keyword>
<name>A0A9Q0XHS3_9SAUR</name>
<evidence type="ECO:0000256" key="11">
    <source>
        <dbReference type="PROSITE-ProRule" id="PRU00042"/>
    </source>
</evidence>
<organism evidence="16 17">
    <name type="scientific">Phrynocephalus forsythii</name>
    <dbReference type="NCBI Taxonomy" id="171643"/>
    <lineage>
        <taxon>Eukaryota</taxon>
        <taxon>Metazoa</taxon>
        <taxon>Chordata</taxon>
        <taxon>Craniata</taxon>
        <taxon>Vertebrata</taxon>
        <taxon>Euteleostomi</taxon>
        <taxon>Lepidosauria</taxon>
        <taxon>Squamata</taxon>
        <taxon>Bifurcata</taxon>
        <taxon>Unidentata</taxon>
        <taxon>Episquamata</taxon>
        <taxon>Toxicofera</taxon>
        <taxon>Iguania</taxon>
        <taxon>Acrodonta</taxon>
        <taxon>Agamidae</taxon>
        <taxon>Agaminae</taxon>
        <taxon>Phrynocephalus</taxon>
    </lineage>
</organism>
<dbReference type="Pfam" id="PF00096">
    <property type="entry name" value="zf-C2H2"/>
    <property type="match status" value="10"/>
</dbReference>
<dbReference type="GO" id="GO:0010468">
    <property type="term" value="P:regulation of gene expression"/>
    <property type="evidence" value="ECO:0007669"/>
    <property type="project" value="TreeGrafter"/>
</dbReference>
<feature type="domain" description="C2H2-type" evidence="14">
    <location>
        <begin position="924"/>
        <end position="951"/>
    </location>
</feature>
<sequence length="1360" mass="149229">MASYTLFEDLAPDFSCAICLECLQEPVALPCGHLYCQACIETLWGAHSSKLICPQCREKFPEKRYIPCKLLGTLICRIKGMNPGAAEDGRHSTNGGEAAACQNGMPIRDQEEELSLAVSQMESTLAKLLTLKVEEEEKLQNYQAVMLSLDEHISAQFRQLHHCLHARKEACKAWLADEGGALLGEAEKRLEMLRKACQADHKLLLEARGLLEDPAGCLKGVNSLLRRMKQHRDVPAFPVAPPSFQILGQFKGPLQYVAWREMRSALNIDFPAITLDPDTAHPCLVLSDDFTCVRDGQMRQDVPNTPLRFNYCVAVLGCQSFYSGKHYWEVEVSNKPSWTLGLADISINRKGKIAASPGNGYWVIRLQKGVDLVAKDTPPQRLCPASYPTRVGVYLDYSGGLVSFYDASTMGHLYTFVTPKFTGRLIPYFCPGHPEHVLDTASEMQGTSKEGCDSNGPEALEEDKTPCIICTDDGEPPKEEGTMQVGALYLEPQSHMEEGGDRLTVARAPPPLGKGERPYPCGECGKAFSQWSKLVRHRRIHTGERPNTCTDCGKSFTQSSHLRHRRCHSESRPYACAECGQSFSLASNLTLHSRIHRGEKPYRCADCGKCFGMSSTLIRHQRIHTGEKPYACLDCGKAFVRSSHLTQHRRTHTGERPYHCEECGRRFSQSSNLITHQRIHMEERPHVCHGCGRRFAQEGELQRHQREEGGKCSGTGASGEPEGGASCTYDTDVESQADGAVSAMGEEGHATCAACGLDCQEATELERHRQAFHASGLCGICGESFPDGATLARHEESHASYICSECGKSFADAHALTGHQESHVSWICGICGQSCRDSWALAVHEERSHVAFGHSKSRRRKGNSKLRPEQGSPVDLARVGSRRDSSEGTVCRKMATRPILLERGESRKESVEPEEYRQNSRRPHVCSRCGQGFADRMALRRHEIAHRQKKLDKCPVRKRSTTDPMALAQHQKGHSHEKLYLCAKCGESFADPRALVHHQNRHLGDKAHGGLGAGGSVHADCALALPLDNPMEGSPDPCLPASPKAPPRGEPSEAMAVSSGHQSIQGKVQPFRDDVGFTAPQGSHSEEEAFDKRPQRTQAEETVSLGGCLRDTPALVSTQPALLDEESPLGFPPGSPSKNISAASLPPGRGVATDRPAPVSTEMAALMRRLSTKPYKCHHCEQSFADAAGLSRHQKIGHEKPRPLACLECGRGFPERLALVWHQAEHTAEKGCSGRPPPALREKGQGTEKDNGGPLEFGESFTEISAILLQRGSCVPERVASQGPKDRGALGKEESGDTSQPSGAYFRLDLGGKTGTGSVLSQRRVQRDKGKFLGRSELGKICRKNSILLQHLQNHTVEKP</sequence>
<dbReference type="FunFam" id="3.30.160.60:FF:000953">
    <property type="entry name" value="Zinc finger protein 691"/>
    <property type="match status" value="1"/>
</dbReference>
<feature type="domain" description="C2H2-type" evidence="14">
    <location>
        <begin position="1204"/>
        <end position="1231"/>
    </location>
</feature>
<dbReference type="FunFam" id="3.30.160.60:FF:002343">
    <property type="entry name" value="Zinc finger protein 33A"/>
    <property type="match status" value="1"/>
</dbReference>
<keyword evidence="17" id="KW-1185">Reference proteome</keyword>
<dbReference type="FunFam" id="3.30.160.60:FF:000624">
    <property type="entry name" value="zinc finger protein 697"/>
    <property type="match status" value="1"/>
</dbReference>
<feature type="domain" description="C2H2-type" evidence="14">
    <location>
        <begin position="1175"/>
        <end position="1203"/>
    </location>
</feature>
<dbReference type="PROSITE" id="PS50157">
    <property type="entry name" value="ZINC_FINGER_C2H2_2"/>
    <property type="match status" value="13"/>
</dbReference>
<feature type="compositionally biased region" description="Basic and acidic residues" evidence="12">
    <location>
        <begin position="1284"/>
        <end position="1295"/>
    </location>
</feature>
<feature type="domain" description="B30.2/SPRY" evidence="15">
    <location>
        <begin position="252"/>
        <end position="447"/>
    </location>
</feature>
<dbReference type="Pfam" id="PF13445">
    <property type="entry name" value="zf-RING_UBOX"/>
    <property type="match status" value="1"/>
</dbReference>
<proteinExistence type="inferred from homology"/>
<feature type="domain" description="C2H2-type" evidence="14">
    <location>
        <begin position="602"/>
        <end position="629"/>
    </location>
</feature>
<dbReference type="OrthoDB" id="9049620at2759"/>
<keyword evidence="5" id="KW-0479">Metal-binding</keyword>
<evidence type="ECO:0000256" key="2">
    <source>
        <dbReference type="ARBA" id="ARBA00006991"/>
    </source>
</evidence>
<evidence type="ECO:0000259" key="13">
    <source>
        <dbReference type="PROSITE" id="PS50089"/>
    </source>
</evidence>
<keyword evidence="9" id="KW-0539">Nucleus</keyword>
<feature type="domain" description="C2H2-type" evidence="14">
    <location>
        <begin position="574"/>
        <end position="601"/>
    </location>
</feature>
<dbReference type="SMART" id="SM00449">
    <property type="entry name" value="SPRY"/>
    <property type="match status" value="1"/>
</dbReference>
<dbReference type="InterPro" id="IPR001870">
    <property type="entry name" value="B30.2/SPRY"/>
</dbReference>
<dbReference type="InterPro" id="IPR017907">
    <property type="entry name" value="Znf_RING_CS"/>
</dbReference>
<dbReference type="Gene3D" id="2.60.120.920">
    <property type="match status" value="1"/>
</dbReference>
<evidence type="ECO:0000313" key="17">
    <source>
        <dbReference type="Proteomes" id="UP001142489"/>
    </source>
</evidence>
<dbReference type="FunFam" id="3.30.160.60:FF:001158">
    <property type="entry name" value="zinc finger protein 22"/>
    <property type="match status" value="1"/>
</dbReference>
<evidence type="ECO:0000256" key="8">
    <source>
        <dbReference type="ARBA" id="ARBA00022833"/>
    </source>
</evidence>
<feature type="domain" description="C2H2-type" evidence="14">
    <location>
        <begin position="547"/>
        <end position="573"/>
    </location>
</feature>
<feature type="domain" description="C2H2-type" evidence="14">
    <location>
        <begin position="801"/>
        <end position="823"/>
    </location>
</feature>
<evidence type="ECO:0000256" key="6">
    <source>
        <dbReference type="ARBA" id="ARBA00022737"/>
    </source>
</evidence>
<feature type="domain" description="C2H2-type" evidence="14">
    <location>
        <begin position="658"/>
        <end position="685"/>
    </location>
</feature>
<dbReference type="SUPFAM" id="SSF57667">
    <property type="entry name" value="beta-beta-alpha zinc fingers"/>
    <property type="match status" value="8"/>
</dbReference>
<feature type="region of interest" description="Disordered" evidence="12">
    <location>
        <begin position="1227"/>
        <end position="1256"/>
    </location>
</feature>
<dbReference type="SUPFAM" id="SSF57850">
    <property type="entry name" value="RING/U-box"/>
    <property type="match status" value="1"/>
</dbReference>
<dbReference type="InterPro" id="IPR013087">
    <property type="entry name" value="Znf_C2H2_type"/>
</dbReference>
<reference evidence="16" key="1">
    <citation type="journal article" date="2023" name="DNA Res.">
        <title>Chromosome-level genome assembly of Phrynocephalus forsythii using third-generation DNA sequencing and Hi-C analysis.</title>
        <authorList>
            <person name="Qi Y."/>
            <person name="Zhao W."/>
            <person name="Zhao Y."/>
            <person name="Niu C."/>
            <person name="Cao S."/>
            <person name="Zhang Y."/>
        </authorList>
    </citation>
    <scope>NUCLEOTIDE SEQUENCE</scope>
    <source>
        <tissue evidence="16">Muscle</tissue>
    </source>
</reference>
<dbReference type="PANTHER" id="PTHR16515:SF58">
    <property type="entry name" value="ZINC FINGER PROTEIN 22"/>
    <property type="match status" value="1"/>
</dbReference>
<evidence type="ECO:0000259" key="15">
    <source>
        <dbReference type="PROSITE" id="PS50188"/>
    </source>
</evidence>
<dbReference type="EMBL" id="JAPFRF010000012">
    <property type="protein sequence ID" value="KAJ7314149.1"/>
    <property type="molecule type" value="Genomic_DNA"/>
</dbReference>
<dbReference type="PROSITE" id="PS00518">
    <property type="entry name" value="ZF_RING_1"/>
    <property type="match status" value="1"/>
</dbReference>
<dbReference type="FunFam" id="2.60.120.920:FF:000004">
    <property type="entry name" value="Butyrophilin subfamily 1 member A1"/>
    <property type="match status" value="1"/>
</dbReference>
<accession>A0A9Q0XHS3</accession>
<feature type="domain" description="C2H2-type" evidence="14">
    <location>
        <begin position="980"/>
        <end position="1007"/>
    </location>
</feature>
<evidence type="ECO:0000259" key="14">
    <source>
        <dbReference type="PROSITE" id="PS50157"/>
    </source>
</evidence>
<feature type="compositionally biased region" description="Basic and acidic residues" evidence="12">
    <location>
        <begin position="699"/>
        <end position="710"/>
    </location>
</feature>
<feature type="compositionally biased region" description="Pro residues" evidence="12">
    <location>
        <begin position="1037"/>
        <end position="1049"/>
    </location>
</feature>